<protein>
    <submittedName>
        <fullName evidence="1">RNA methyltransferase, TrmH family</fullName>
    </submittedName>
</protein>
<proteinExistence type="predicted"/>
<name>A0AC61PK31_9FIRM</name>
<evidence type="ECO:0000313" key="1">
    <source>
        <dbReference type="EMBL" id="SMC51835.1"/>
    </source>
</evidence>
<accession>A0AC61PK31</accession>
<organism evidence="1 2">
    <name type="scientific">Aristaeella lactis</name>
    <dbReference type="NCBI Taxonomy" id="3046383"/>
    <lineage>
        <taxon>Bacteria</taxon>
        <taxon>Bacillati</taxon>
        <taxon>Bacillota</taxon>
        <taxon>Clostridia</taxon>
        <taxon>Eubacteriales</taxon>
        <taxon>Aristaeellaceae</taxon>
        <taxon>Aristaeella</taxon>
    </lineage>
</organism>
<sequence>MKIERMYARGAEYQRFETLKRNREKRTRQKLAFMEGVQMVEQAIRHNWEFAAMAVADGRRLSGWAEDMIAKAKPEVLYQMEEGMHADLSDREESCEIIALVRERTDGLERIEEKASESSMPLLYAVFDRPASPGNLGTFLRSADAFGGTGVIVTGHAADFYDPQCIRASVGTVFAIPFTEMPSAEGALEWLHARPEKPLIVGTSAHGTKNLDEIDLTGPVALAIGNETFGLSRAWKDGCDVLAKIPIFGAASSLNAGSAATVCFYEISRQRLAKGLK</sequence>
<evidence type="ECO:0000313" key="2">
    <source>
        <dbReference type="Proteomes" id="UP000192328"/>
    </source>
</evidence>
<keyword evidence="1" id="KW-0489">Methyltransferase</keyword>
<reference evidence="1" key="1">
    <citation type="submission" date="2017-04" db="EMBL/GenBank/DDBJ databases">
        <authorList>
            <person name="Varghese N."/>
            <person name="Submissions S."/>
        </authorList>
    </citation>
    <scope>NUCLEOTIDE SEQUENCE</scope>
    <source>
        <strain evidence="1">WTE2008</strain>
    </source>
</reference>
<keyword evidence="2" id="KW-1185">Reference proteome</keyword>
<comment type="caution">
    <text evidence="1">The sequence shown here is derived from an EMBL/GenBank/DDBJ whole genome shotgun (WGS) entry which is preliminary data.</text>
</comment>
<dbReference type="Proteomes" id="UP000192328">
    <property type="component" value="Unassembled WGS sequence"/>
</dbReference>
<gene>
    <name evidence="1" type="ORF">SAMN06297397_1187</name>
</gene>
<dbReference type="EMBL" id="FWXZ01000002">
    <property type="protein sequence ID" value="SMC51835.1"/>
    <property type="molecule type" value="Genomic_DNA"/>
</dbReference>
<keyword evidence="1" id="KW-0808">Transferase</keyword>